<dbReference type="SUPFAM" id="SSF54862">
    <property type="entry name" value="4Fe-4S ferredoxins"/>
    <property type="match status" value="1"/>
</dbReference>
<dbReference type="InterPro" id="IPR050294">
    <property type="entry name" value="RnfB_subfamily"/>
</dbReference>
<evidence type="ECO:0000256" key="8">
    <source>
        <dbReference type="ARBA" id="ARBA00022982"/>
    </source>
</evidence>
<dbReference type="PRINTS" id="PR00354">
    <property type="entry name" value="7FE8SFRDOXIN"/>
</dbReference>
<dbReference type="NCBIfam" id="NF045480">
    <property type="entry name" value="FdxA_Actino"/>
    <property type="match status" value="1"/>
</dbReference>
<evidence type="ECO:0000256" key="11">
    <source>
        <dbReference type="ARBA" id="ARBA00023291"/>
    </source>
</evidence>
<accession>A0ABS9TU80</accession>
<keyword evidence="11 12" id="KW-0003">3Fe-4S</keyword>
<comment type="cofactor">
    <cofactor evidence="12">
        <name>[3Fe-4S] cluster</name>
        <dbReference type="ChEBI" id="CHEBI:21137"/>
    </cofactor>
    <text evidence="12">Binds 1 [3Fe-4S] cluster.</text>
</comment>
<keyword evidence="7" id="KW-0677">Repeat</keyword>
<keyword evidence="10 12" id="KW-0411">Iron-sulfur</keyword>
<dbReference type="InterPro" id="IPR017900">
    <property type="entry name" value="4Fe4S_Fe_S_CS"/>
</dbReference>
<dbReference type="RefSeq" id="WP_241042592.1">
    <property type="nucleotide sequence ID" value="NZ_BAAAJF010000041.1"/>
</dbReference>
<evidence type="ECO:0000256" key="9">
    <source>
        <dbReference type="ARBA" id="ARBA00023004"/>
    </source>
</evidence>
<reference evidence="15 16" key="1">
    <citation type="submission" date="2022-03" db="EMBL/GenBank/DDBJ databases">
        <title>Pseudonocardia alaer sp. nov., a novel actinomycete isolated from reed forest soil.</title>
        <authorList>
            <person name="Wang L."/>
        </authorList>
    </citation>
    <scope>NUCLEOTIDE SEQUENCE [LARGE SCALE GENOMIC DNA]</scope>
    <source>
        <strain evidence="15 16">Y-16303</strain>
    </source>
</reference>
<organism evidence="15 16">
    <name type="scientific">Pseudonocardia alaniniphila</name>
    <dbReference type="NCBI Taxonomy" id="75291"/>
    <lineage>
        <taxon>Bacteria</taxon>
        <taxon>Bacillati</taxon>
        <taxon>Actinomycetota</taxon>
        <taxon>Actinomycetes</taxon>
        <taxon>Pseudonocardiales</taxon>
        <taxon>Pseudonocardiaceae</taxon>
        <taxon>Pseudonocardia</taxon>
    </lineage>
</organism>
<dbReference type="PROSITE" id="PS00198">
    <property type="entry name" value="4FE4S_FER_1"/>
    <property type="match status" value="1"/>
</dbReference>
<evidence type="ECO:0000256" key="7">
    <source>
        <dbReference type="ARBA" id="ARBA00022737"/>
    </source>
</evidence>
<dbReference type="PROSITE" id="PS51379">
    <property type="entry name" value="4FE4S_FER_2"/>
    <property type="match status" value="1"/>
</dbReference>
<gene>
    <name evidence="15" type="ORF">MMF94_39390</name>
</gene>
<sequence length="116" mass="12620">MPYVIAEPCVDKMDRSCVEECPVDCIYQGERKMYINPDECIDCGQCETVCPVDAITLDKQTPEQYAAHVTDNIRFFAEPLPGRDEPIGSPGGAADFGPVGVDTELVAALEPRDPVA</sequence>
<dbReference type="InterPro" id="IPR000813">
    <property type="entry name" value="7Fe_ferredoxin"/>
</dbReference>
<dbReference type="InterPro" id="IPR054830">
    <property type="entry name" value="FdxA_Actino"/>
</dbReference>
<keyword evidence="6 12" id="KW-0479">Metal-binding</keyword>
<feature type="domain" description="4Fe-4S ferredoxin-type" evidence="14">
    <location>
        <begin position="31"/>
        <end position="60"/>
    </location>
</feature>
<dbReference type="Gene3D" id="3.30.70.20">
    <property type="match status" value="1"/>
</dbReference>
<evidence type="ECO:0000256" key="1">
    <source>
        <dbReference type="ARBA" id="ARBA00001966"/>
    </source>
</evidence>
<dbReference type="PANTHER" id="PTHR42859">
    <property type="entry name" value="OXIDOREDUCTASE"/>
    <property type="match status" value="1"/>
</dbReference>
<dbReference type="Pfam" id="PF00037">
    <property type="entry name" value="Fer4"/>
    <property type="match status" value="1"/>
</dbReference>
<dbReference type="InterPro" id="IPR017896">
    <property type="entry name" value="4Fe4S_Fe-S-bd"/>
</dbReference>
<evidence type="ECO:0000256" key="12">
    <source>
        <dbReference type="RuleBase" id="RU365098"/>
    </source>
</evidence>
<keyword evidence="5 12" id="KW-0004">4Fe-4S</keyword>
<evidence type="ECO:0000256" key="10">
    <source>
        <dbReference type="ARBA" id="ARBA00023014"/>
    </source>
</evidence>
<evidence type="ECO:0000259" key="14">
    <source>
        <dbReference type="PROSITE" id="PS51379"/>
    </source>
</evidence>
<evidence type="ECO:0000256" key="13">
    <source>
        <dbReference type="SAM" id="MobiDB-lite"/>
    </source>
</evidence>
<feature type="region of interest" description="Disordered" evidence="13">
    <location>
        <begin position="79"/>
        <end position="99"/>
    </location>
</feature>
<evidence type="ECO:0000256" key="4">
    <source>
        <dbReference type="ARBA" id="ARBA00022448"/>
    </source>
</evidence>
<keyword evidence="16" id="KW-1185">Reference proteome</keyword>
<dbReference type="PANTHER" id="PTHR42859:SF2">
    <property type="entry name" value="FERREDOXIN"/>
    <property type="match status" value="1"/>
</dbReference>
<evidence type="ECO:0000256" key="5">
    <source>
        <dbReference type="ARBA" id="ARBA00022485"/>
    </source>
</evidence>
<protein>
    <recommendedName>
        <fullName evidence="3 12">Ferredoxin</fullName>
    </recommendedName>
</protein>
<evidence type="ECO:0000256" key="3">
    <source>
        <dbReference type="ARBA" id="ARBA00013529"/>
    </source>
</evidence>
<comment type="caution">
    <text evidence="15">The sequence shown here is derived from an EMBL/GenBank/DDBJ whole genome shotgun (WGS) entry which is preliminary data.</text>
</comment>
<keyword evidence="4 12" id="KW-0813">Transport</keyword>
<evidence type="ECO:0000256" key="2">
    <source>
        <dbReference type="ARBA" id="ARBA00003532"/>
    </source>
</evidence>
<dbReference type="Proteomes" id="UP001299970">
    <property type="component" value="Unassembled WGS sequence"/>
</dbReference>
<proteinExistence type="predicted"/>
<evidence type="ECO:0000256" key="6">
    <source>
        <dbReference type="ARBA" id="ARBA00022723"/>
    </source>
</evidence>
<evidence type="ECO:0000313" key="16">
    <source>
        <dbReference type="Proteomes" id="UP001299970"/>
    </source>
</evidence>
<name>A0ABS9TU80_9PSEU</name>
<keyword evidence="8 12" id="KW-0249">Electron transport</keyword>
<comment type="function">
    <text evidence="2 12">Ferredoxins are iron-sulfur proteins that transfer electrons in a wide variety of metabolic reactions.</text>
</comment>
<keyword evidence="9 12" id="KW-0408">Iron</keyword>
<evidence type="ECO:0000313" key="15">
    <source>
        <dbReference type="EMBL" id="MCH6171786.1"/>
    </source>
</evidence>
<dbReference type="EMBL" id="JAKXMK010000049">
    <property type="protein sequence ID" value="MCH6171786.1"/>
    <property type="molecule type" value="Genomic_DNA"/>
</dbReference>
<comment type="cofactor">
    <cofactor evidence="1 12">
        <name>[4Fe-4S] cluster</name>
        <dbReference type="ChEBI" id="CHEBI:49883"/>
    </cofactor>
</comment>